<dbReference type="Gene3D" id="2.120.10.30">
    <property type="entry name" value="TolB, C-terminal domain"/>
    <property type="match status" value="2"/>
</dbReference>
<comment type="caution">
    <text evidence="5">The sequence shown here is derived from an EMBL/GenBank/DDBJ whole genome shotgun (WGS) entry which is preliminary data.</text>
</comment>
<dbReference type="InterPro" id="IPR056822">
    <property type="entry name" value="TEN_NHL"/>
</dbReference>
<feature type="domain" description="Teneurin NHL" evidence="4">
    <location>
        <begin position="477"/>
        <end position="628"/>
    </location>
</feature>
<dbReference type="Proteomes" id="UP000520767">
    <property type="component" value="Unassembled WGS sequence"/>
</dbReference>
<organism evidence="5 6">
    <name type="scientific">Actinophytocola algeriensis</name>
    <dbReference type="NCBI Taxonomy" id="1768010"/>
    <lineage>
        <taxon>Bacteria</taxon>
        <taxon>Bacillati</taxon>
        <taxon>Actinomycetota</taxon>
        <taxon>Actinomycetes</taxon>
        <taxon>Pseudonocardiales</taxon>
        <taxon>Pseudonocardiaceae</taxon>
    </lineage>
</organism>
<protein>
    <recommendedName>
        <fullName evidence="4">Teneurin NHL domain-containing protein</fullName>
    </recommendedName>
</protein>
<dbReference type="InterPro" id="IPR011042">
    <property type="entry name" value="6-blade_b-propeller_TolB-like"/>
</dbReference>
<dbReference type="RefSeq" id="WP_184810086.1">
    <property type="nucleotide sequence ID" value="NZ_JACHJQ010000002.1"/>
</dbReference>
<name>A0A7W7Q2Q5_9PSEU</name>
<dbReference type="EMBL" id="JACHJQ010000002">
    <property type="protein sequence ID" value="MBB4905930.1"/>
    <property type="molecule type" value="Genomic_DNA"/>
</dbReference>
<dbReference type="Gene3D" id="2.40.10.500">
    <property type="match status" value="1"/>
</dbReference>
<evidence type="ECO:0000313" key="6">
    <source>
        <dbReference type="Proteomes" id="UP000520767"/>
    </source>
</evidence>
<dbReference type="PANTHER" id="PTHR40274:SF3">
    <property type="entry name" value="VIRGINIAMYCIN B LYASE"/>
    <property type="match status" value="1"/>
</dbReference>
<feature type="region of interest" description="Disordered" evidence="1">
    <location>
        <begin position="1005"/>
        <end position="1027"/>
    </location>
</feature>
<keyword evidence="2" id="KW-0812">Transmembrane</keyword>
<proteinExistence type="predicted"/>
<feature type="compositionally biased region" description="Polar residues" evidence="1">
    <location>
        <begin position="1010"/>
        <end position="1027"/>
    </location>
</feature>
<evidence type="ECO:0000313" key="5">
    <source>
        <dbReference type="EMBL" id="MBB4905930.1"/>
    </source>
</evidence>
<dbReference type="AlphaFoldDB" id="A0A7W7Q2Q5"/>
<keyword evidence="2" id="KW-1133">Transmembrane helix</keyword>
<gene>
    <name evidence="5" type="ORF">FHR82_002147</name>
</gene>
<keyword evidence="2" id="KW-0472">Membrane</keyword>
<keyword evidence="3" id="KW-0732">Signal</keyword>
<feature type="transmembrane region" description="Helical" evidence="2">
    <location>
        <begin position="980"/>
        <end position="1001"/>
    </location>
</feature>
<dbReference type="Pfam" id="PF25021">
    <property type="entry name" value="TEN_NHL"/>
    <property type="match status" value="1"/>
</dbReference>
<feature type="signal peptide" evidence="3">
    <location>
        <begin position="1"/>
        <end position="36"/>
    </location>
</feature>
<dbReference type="InterPro" id="IPR051344">
    <property type="entry name" value="Vgb"/>
</dbReference>
<evidence type="ECO:0000256" key="3">
    <source>
        <dbReference type="SAM" id="SignalP"/>
    </source>
</evidence>
<evidence type="ECO:0000256" key="2">
    <source>
        <dbReference type="SAM" id="Phobius"/>
    </source>
</evidence>
<dbReference type="Gene3D" id="2.130.10.10">
    <property type="entry name" value="YVTN repeat-like/Quinoprotein amine dehydrogenase"/>
    <property type="match status" value="2"/>
</dbReference>
<reference evidence="5 6" key="1">
    <citation type="submission" date="2020-08" db="EMBL/GenBank/DDBJ databases">
        <title>Genomic Encyclopedia of Type Strains, Phase III (KMG-III): the genomes of soil and plant-associated and newly described type strains.</title>
        <authorList>
            <person name="Whitman W."/>
        </authorList>
    </citation>
    <scope>NUCLEOTIDE SEQUENCE [LARGE SCALE GENOMIC DNA]</scope>
    <source>
        <strain evidence="5 6">CECT 8960</strain>
    </source>
</reference>
<dbReference type="InterPro" id="IPR006311">
    <property type="entry name" value="TAT_signal"/>
</dbReference>
<dbReference type="SUPFAM" id="SSF63829">
    <property type="entry name" value="Calcium-dependent phosphotriesterase"/>
    <property type="match status" value="3"/>
</dbReference>
<dbReference type="SUPFAM" id="SSF101898">
    <property type="entry name" value="NHL repeat"/>
    <property type="match status" value="1"/>
</dbReference>
<keyword evidence="6" id="KW-1185">Reference proteome</keyword>
<evidence type="ECO:0000259" key="4">
    <source>
        <dbReference type="Pfam" id="PF25021"/>
    </source>
</evidence>
<dbReference type="PANTHER" id="PTHR40274">
    <property type="entry name" value="VIRGINIAMYCIN B LYASE"/>
    <property type="match status" value="1"/>
</dbReference>
<sequence length="1027" mass="105171">MRHRSLTARGRRTGARVTAALAGVAALLAVSAPAQAAPLRAGQVVVVAGLGPTGFSGDGGPARDARISVERIAVGADGSVYLTDTARVRRVAPDGVIDTVYVAGAEPGSGSRPTITGMAAAPGGALYLTLDDDYERQLSRIDPGGAVTVVAREDTLGAATSGPAEDDDVAVDAEGNAYLYDATNKRVVRVDRAGRVTRVGEAAVDLAGVWLAVGQDGTVFLTRIPEPGRGVSGGQIQALGPTGPLRTVATVTAAMDTRGLGGPAVAPDGRVYFVDHNREQVMLAGEDGASSPVGPALDGIGDLAVGPDGDLYVSRVETLTGTSQVLRLVQHGAANAARPVARARSAWADDEPGAVHTVAGSGKRPPAAQDTVRITEDERVPGGLAVGPDGTIYVAEPYRHQVRAIAPDGTVRRFAGTGRSAETDGAYHDKTATEVVLNRPTGVAATAGAVYLTANGLLYRVTPDGMIDTVETWAESAQDNLDAPRLVATDPAGTVYYSDYVSIQRLTPGGQEMVVGYERDAEESTSQALRTLLHDVRWFAVGQDGSVYFVQRAANAVEVARPDGTVSTLTGGPTAGYGGDGGPAEGGVLNNVLGVAVGADGACHVADANNNRVRRVDRNGVITTVAGNGKRGDGGDGVPAVATEVTDPTGVAFGPDGTLHVLTAGGQVRAVGTDGVIRTVADLDPAPVRKATDVPFSDLESFAVGADGTVYLASATGVHSARPGGELRPVELHPPLPTFVKYGPTGPLEAGPLTTGPDGSLYLVPDAALRRHPDGAVVALLGGGMDNRMADQPIENWSSPTDYTFREGDPHDIAVAQDGTLYLSTSHGVYAMSEDGALDVVLRAGEHEFFDGIALDPDGTPHVVTGLSGVDRVVDGKAEPVVGRGRDDANPVYDMTLEDPEDIAFTTDGVMFVSAGSEIHRFSPDGETEVVHRGEHGPVTQLAIGPGGDLYFLQPDTAQVRVLVRAADAPAISGGAPSGISAGTVVTVALVVLVGGGIVLARVRAHRRPTPQTTASNGDPASGSAES</sequence>
<accession>A0A7W7Q2Q5</accession>
<dbReference type="InterPro" id="IPR015943">
    <property type="entry name" value="WD40/YVTN_repeat-like_dom_sf"/>
</dbReference>
<feature type="chain" id="PRO_5031548543" description="Teneurin NHL domain-containing protein" evidence="3">
    <location>
        <begin position="37"/>
        <end position="1027"/>
    </location>
</feature>
<dbReference type="PROSITE" id="PS51318">
    <property type="entry name" value="TAT"/>
    <property type="match status" value="1"/>
</dbReference>
<evidence type="ECO:0000256" key="1">
    <source>
        <dbReference type="SAM" id="MobiDB-lite"/>
    </source>
</evidence>